<sequence>MSSTIHNGVKSENRVLIRGNEHSIPPRQKSPKRLKEQSVFPLAHPPPKPTQCLRLTPKLLLQIQHLSPKSTRPLPVLEVWQPSRFAARPCATLPKLHAGDMYITQSEAYASLSGENHHPNSGLEAEAEASSLEAVVGVIYHPPAQKTKARKEGPGPAQAEAEVHFPLTRRAWSASVTAEGWYRFQGRGEAGEYVLEWKRRGEKERSRSFSSSSTDRAPRAAADSRFVLGIVDMRTRRAARVASLTKKGFEVGCWERLPLEGLQECVGSSTDESDPSDGQFRTAVYTMVLTTGVWVAAQEDWLG</sequence>
<evidence type="ECO:0000256" key="1">
    <source>
        <dbReference type="SAM" id="MobiDB-lite"/>
    </source>
</evidence>
<dbReference type="AlphaFoldDB" id="B0Y6B5"/>
<protein>
    <submittedName>
        <fullName evidence="2">Uncharacterized protein</fullName>
    </submittedName>
</protein>
<evidence type="ECO:0000313" key="3">
    <source>
        <dbReference type="Proteomes" id="UP000001699"/>
    </source>
</evidence>
<proteinExistence type="predicted"/>
<dbReference type="Proteomes" id="UP000001699">
    <property type="component" value="Unassembled WGS sequence"/>
</dbReference>
<organism evidence="2 3">
    <name type="scientific">Aspergillus fumigatus (strain CBS 144.89 / FGSC A1163 / CEA10)</name>
    <name type="common">Neosartorya fumigata</name>
    <dbReference type="NCBI Taxonomy" id="451804"/>
    <lineage>
        <taxon>Eukaryota</taxon>
        <taxon>Fungi</taxon>
        <taxon>Dikarya</taxon>
        <taxon>Ascomycota</taxon>
        <taxon>Pezizomycotina</taxon>
        <taxon>Eurotiomycetes</taxon>
        <taxon>Eurotiomycetidae</taxon>
        <taxon>Eurotiales</taxon>
        <taxon>Aspergillaceae</taxon>
        <taxon>Aspergillus</taxon>
        <taxon>Aspergillus subgen. Fumigati</taxon>
    </lineage>
</organism>
<dbReference type="HOGENOM" id="CLU_070380_0_0_1"/>
<reference evidence="2 3" key="1">
    <citation type="journal article" date="2008" name="PLoS Genet.">
        <title>Genomic islands in the pathogenic filamentous fungus Aspergillus fumigatus.</title>
        <authorList>
            <person name="Fedorova N.D."/>
            <person name="Khaldi N."/>
            <person name="Joardar V.S."/>
            <person name="Maiti R."/>
            <person name="Amedeo P."/>
            <person name="Anderson M.J."/>
            <person name="Crabtree J."/>
            <person name="Silva J.C."/>
            <person name="Badger J.H."/>
            <person name="Albarraq A."/>
            <person name="Angiuoli S."/>
            <person name="Bussey H."/>
            <person name="Bowyer P."/>
            <person name="Cotty P.J."/>
            <person name="Dyer P.S."/>
            <person name="Egan A."/>
            <person name="Galens K."/>
            <person name="Fraser-Liggett C.M."/>
            <person name="Haas B.J."/>
            <person name="Inman J.M."/>
            <person name="Kent R."/>
            <person name="Lemieux S."/>
            <person name="Malavazi I."/>
            <person name="Orvis J."/>
            <person name="Roemer T."/>
            <person name="Ronning C.M."/>
            <person name="Sundaram J.P."/>
            <person name="Sutton G."/>
            <person name="Turner G."/>
            <person name="Venter J.C."/>
            <person name="White O.R."/>
            <person name="Whitty B.R."/>
            <person name="Youngman P."/>
            <person name="Wolfe K.H."/>
            <person name="Goldman G.H."/>
            <person name="Wortman J.R."/>
            <person name="Jiang B."/>
            <person name="Denning D.W."/>
            <person name="Nierman W.C."/>
        </authorList>
    </citation>
    <scope>NUCLEOTIDE SEQUENCE [LARGE SCALE GENOMIC DNA]</scope>
    <source>
        <strain evidence="3">CBS 144.89 / FGSC A1163 / CEA10</strain>
    </source>
</reference>
<name>B0Y6B5_ASPFC</name>
<evidence type="ECO:0000313" key="2">
    <source>
        <dbReference type="EMBL" id="EDP50300.1"/>
    </source>
</evidence>
<dbReference type="EMBL" id="DS499598">
    <property type="protein sequence ID" value="EDP50300.1"/>
    <property type="molecule type" value="Genomic_DNA"/>
</dbReference>
<keyword evidence="3" id="KW-1185">Reference proteome</keyword>
<dbReference type="VEuPathDB" id="FungiDB:AFUB_066350"/>
<dbReference type="OrthoDB" id="4475042at2759"/>
<accession>B0Y6B5</accession>
<gene>
    <name evidence="2" type="ORF">AFUB_066350</name>
</gene>
<feature type="region of interest" description="Disordered" evidence="1">
    <location>
        <begin position="1"/>
        <end position="48"/>
    </location>
</feature>
<feature type="compositionally biased region" description="Basic and acidic residues" evidence="1">
    <location>
        <begin position="9"/>
        <end position="21"/>
    </location>
</feature>